<organism evidence="2 3">
    <name type="scientific">Umboniibacter marinipuniceus</name>
    <dbReference type="NCBI Taxonomy" id="569599"/>
    <lineage>
        <taxon>Bacteria</taxon>
        <taxon>Pseudomonadati</taxon>
        <taxon>Pseudomonadota</taxon>
        <taxon>Gammaproteobacteria</taxon>
        <taxon>Cellvibrionales</taxon>
        <taxon>Cellvibrionaceae</taxon>
        <taxon>Umboniibacter</taxon>
    </lineage>
</organism>
<evidence type="ECO:0000259" key="1">
    <source>
        <dbReference type="Pfam" id="PF01755"/>
    </source>
</evidence>
<dbReference type="InterPro" id="IPR002654">
    <property type="entry name" value="Glyco_trans_25"/>
</dbReference>
<gene>
    <name evidence="2" type="ORF">DFR27_1520</name>
</gene>
<comment type="caution">
    <text evidence="2">The sequence shown here is derived from an EMBL/GenBank/DDBJ whole genome shotgun (WGS) entry which is preliminary data.</text>
</comment>
<dbReference type="EMBL" id="REFJ01000003">
    <property type="protein sequence ID" value="RMA80157.1"/>
    <property type="molecule type" value="Genomic_DNA"/>
</dbReference>
<dbReference type="Pfam" id="PF01755">
    <property type="entry name" value="Glyco_transf_25"/>
    <property type="match status" value="1"/>
</dbReference>
<accession>A0A3M0A6E3</accession>
<reference evidence="2 3" key="1">
    <citation type="submission" date="2018-10" db="EMBL/GenBank/DDBJ databases">
        <title>Genomic Encyclopedia of Type Strains, Phase IV (KMG-IV): sequencing the most valuable type-strain genomes for metagenomic binning, comparative biology and taxonomic classification.</title>
        <authorList>
            <person name="Goeker M."/>
        </authorList>
    </citation>
    <scope>NUCLEOTIDE SEQUENCE [LARGE SCALE GENOMIC DNA]</scope>
    <source>
        <strain evidence="2 3">DSM 25080</strain>
    </source>
</reference>
<protein>
    <submittedName>
        <fullName evidence="2">Glycosyl transferase family 25</fullName>
    </submittedName>
</protein>
<dbReference type="AlphaFoldDB" id="A0A3M0A6E3"/>
<dbReference type="GO" id="GO:0016740">
    <property type="term" value="F:transferase activity"/>
    <property type="evidence" value="ECO:0007669"/>
    <property type="project" value="UniProtKB-KW"/>
</dbReference>
<keyword evidence="3" id="KW-1185">Reference proteome</keyword>
<name>A0A3M0A6E3_9GAMM</name>
<keyword evidence="2" id="KW-0808">Transferase</keyword>
<dbReference type="RefSeq" id="WP_121876838.1">
    <property type="nucleotide sequence ID" value="NZ_REFJ01000003.1"/>
</dbReference>
<feature type="domain" description="Glycosyl transferase family 25" evidence="1">
    <location>
        <begin position="2"/>
        <end position="161"/>
    </location>
</feature>
<dbReference type="Proteomes" id="UP000267187">
    <property type="component" value="Unassembled WGS sequence"/>
</dbReference>
<dbReference type="OrthoDB" id="9816113at2"/>
<proteinExistence type="predicted"/>
<sequence>MKITVINLPSAVDRRQFQLKQAQSLGLALSFKDAVNREQVPKAVAEALSVQWERKMSPTEVACYLSHFQLWEQISATSEPMLILEDDALLSAQLPTFLQEVAQLVDIDHISLEVRARKKLIGDKVIYTIANTELRRLYLDRTGAAAYILWPSGARKLLQLHRLSGAALADAQICRAHQLNSFQTEPPLSIQLDCCEHYGIEPPIETQSTILNTRREVEDDRGKWRYKIRRILSQLRMARRQLLYSVVATRRQLTPRVKDFNE</sequence>
<dbReference type="CDD" id="cd06532">
    <property type="entry name" value="Glyco_transf_25"/>
    <property type="match status" value="1"/>
</dbReference>
<evidence type="ECO:0000313" key="2">
    <source>
        <dbReference type="EMBL" id="RMA80157.1"/>
    </source>
</evidence>
<evidence type="ECO:0000313" key="3">
    <source>
        <dbReference type="Proteomes" id="UP000267187"/>
    </source>
</evidence>